<evidence type="ECO:0000256" key="1">
    <source>
        <dbReference type="ARBA" id="ARBA00022741"/>
    </source>
</evidence>
<dbReference type="InterPro" id="IPR003593">
    <property type="entry name" value="AAA+_ATPase"/>
</dbReference>
<keyword evidence="1" id="KW-0547">Nucleotide-binding</keyword>
<gene>
    <name evidence="4" type="ORF">CSING_12690</name>
</gene>
<proteinExistence type="predicted"/>
<feature type="domain" description="ABC transporter" evidence="3">
    <location>
        <begin position="2"/>
        <end position="204"/>
    </location>
</feature>
<dbReference type="Proteomes" id="UP000031890">
    <property type="component" value="Chromosome"/>
</dbReference>
<dbReference type="STRING" id="161899.CSING_12690"/>
<evidence type="ECO:0000259" key="3">
    <source>
        <dbReference type="PROSITE" id="PS50893"/>
    </source>
</evidence>
<dbReference type="GO" id="GO:0016887">
    <property type="term" value="F:ATP hydrolysis activity"/>
    <property type="evidence" value="ECO:0007669"/>
    <property type="project" value="InterPro"/>
</dbReference>
<organism evidence="4 5">
    <name type="scientific">Corynebacterium singulare</name>
    <dbReference type="NCBI Taxonomy" id="161899"/>
    <lineage>
        <taxon>Bacteria</taxon>
        <taxon>Bacillati</taxon>
        <taxon>Actinomycetota</taxon>
        <taxon>Actinomycetes</taxon>
        <taxon>Mycobacteriales</taxon>
        <taxon>Corynebacteriaceae</taxon>
        <taxon>Corynebacterium</taxon>
    </lineage>
</organism>
<dbReference type="PROSITE" id="PS50893">
    <property type="entry name" value="ABC_TRANSPORTER_2"/>
    <property type="match status" value="1"/>
</dbReference>
<dbReference type="PANTHER" id="PTHR43158:SF5">
    <property type="entry name" value="ABC TRANSPORTER, ATP-BINDING PROTEIN"/>
    <property type="match status" value="1"/>
</dbReference>
<dbReference type="Gene3D" id="3.40.50.300">
    <property type="entry name" value="P-loop containing nucleotide triphosphate hydrolases"/>
    <property type="match status" value="1"/>
</dbReference>
<reference evidence="4 5" key="1">
    <citation type="journal article" date="2015" name="Genome Announc.">
        <title>Complete Genome Sequence and Annotation of Corynebacterium singulare DSM 44357, Isolated from a Human Semen Specimen.</title>
        <authorList>
            <person name="Merten M."/>
            <person name="Brinkrolf K."/>
            <person name="Albersmeier A."/>
            <person name="Kutter Y."/>
            <person name="Ruckert C."/>
            <person name="Tauch A."/>
        </authorList>
    </citation>
    <scope>NUCLEOTIDE SEQUENCE [LARGE SCALE GENOMIC DNA]</scope>
    <source>
        <strain evidence="4">IBS B52218</strain>
    </source>
</reference>
<protein>
    <submittedName>
        <fullName evidence="4">ABC-type multidrug transport system, ATPase component</fullName>
    </submittedName>
</protein>
<dbReference type="Pfam" id="PF00005">
    <property type="entry name" value="ABC_tran"/>
    <property type="match status" value="1"/>
</dbReference>
<evidence type="ECO:0000256" key="2">
    <source>
        <dbReference type="ARBA" id="ARBA00022840"/>
    </source>
</evidence>
<accession>A0A0B6F6E9</accession>
<dbReference type="InterPro" id="IPR027417">
    <property type="entry name" value="P-loop_NTPase"/>
</dbReference>
<dbReference type="GO" id="GO:0005524">
    <property type="term" value="F:ATP binding"/>
    <property type="evidence" value="ECO:0007669"/>
    <property type="project" value="UniProtKB-KW"/>
</dbReference>
<dbReference type="OrthoDB" id="9804819at2"/>
<dbReference type="KEGG" id="csx:CSING_12690"/>
<sequence length="267" mass="29046">MIKTPDFTFSDGLTHGLVGPNGIGKTTLLRKIAGQLGGSGITVDGEKPFDNEKVLNKVVLMGIDNPLPEGWNMKKVFTVSSLRWPTWNKERAEELVERFELPMKNYSGLSRGQKSAASFIVAVASGVPIMLLDEPYLGLDAAKREVFYDVLREEHGRTIIVSTHHLNELSGLLDTVALMGENPLSGPIDEFIEGVVKLTGPAEALDRALGRLSLPVLERESSAVADRALVDARPNHSTNVFDMAQEMGLRASEVSLEQAVLALGETR</sequence>
<evidence type="ECO:0000313" key="5">
    <source>
        <dbReference type="Proteomes" id="UP000031890"/>
    </source>
</evidence>
<keyword evidence="2" id="KW-0067">ATP-binding</keyword>
<dbReference type="AlphaFoldDB" id="A0A0B6F6E9"/>
<dbReference type="PANTHER" id="PTHR43158">
    <property type="entry name" value="SKFA PEPTIDE EXPORT ATP-BINDING PROTEIN SKFE"/>
    <property type="match status" value="1"/>
</dbReference>
<dbReference type="SMART" id="SM00382">
    <property type="entry name" value="AAA"/>
    <property type="match status" value="1"/>
</dbReference>
<dbReference type="SUPFAM" id="SSF52540">
    <property type="entry name" value="P-loop containing nucleoside triphosphate hydrolases"/>
    <property type="match status" value="1"/>
</dbReference>
<dbReference type="HOGENOM" id="CLU_000604_1_2_11"/>
<dbReference type="InterPro" id="IPR003439">
    <property type="entry name" value="ABC_transporter-like_ATP-bd"/>
</dbReference>
<dbReference type="RefSeq" id="WP_042532760.1">
    <property type="nucleotide sequence ID" value="NZ_CP010827.1"/>
</dbReference>
<dbReference type="EMBL" id="CP010827">
    <property type="protein sequence ID" value="AJI80025.1"/>
    <property type="molecule type" value="Genomic_DNA"/>
</dbReference>
<evidence type="ECO:0000313" key="4">
    <source>
        <dbReference type="EMBL" id="AJI80025.1"/>
    </source>
</evidence>
<name>A0A0B6F6E9_9CORY</name>